<proteinExistence type="predicted"/>
<evidence type="ECO:0000313" key="2">
    <source>
        <dbReference type="Proteomes" id="UP000006564"/>
    </source>
</evidence>
<dbReference type="STRING" id="510516.Q2TZS8"/>
<reference evidence="1 2" key="1">
    <citation type="journal article" date="2005" name="Nature">
        <title>Genome sequencing and analysis of Aspergillus oryzae.</title>
        <authorList>
            <person name="Machida M."/>
            <person name="Asai K."/>
            <person name="Sano M."/>
            <person name="Tanaka T."/>
            <person name="Kumagai T."/>
            <person name="Terai G."/>
            <person name="Kusumoto K."/>
            <person name="Arima T."/>
            <person name="Akita O."/>
            <person name="Kashiwagi Y."/>
            <person name="Abe K."/>
            <person name="Gomi K."/>
            <person name="Horiuchi H."/>
            <person name="Kitamoto K."/>
            <person name="Kobayashi T."/>
            <person name="Takeuchi M."/>
            <person name="Denning D.W."/>
            <person name="Galagan J.E."/>
            <person name="Nierman W.C."/>
            <person name="Yu J."/>
            <person name="Archer D.B."/>
            <person name="Bennett J.W."/>
            <person name="Bhatnagar D."/>
            <person name="Cleveland T.E."/>
            <person name="Fedorova N.D."/>
            <person name="Gotoh O."/>
            <person name="Horikawa H."/>
            <person name="Hosoyama A."/>
            <person name="Ichinomiya M."/>
            <person name="Igarashi R."/>
            <person name="Iwashita K."/>
            <person name="Juvvadi P.R."/>
            <person name="Kato M."/>
            <person name="Kato Y."/>
            <person name="Kin T."/>
            <person name="Kokubun A."/>
            <person name="Maeda H."/>
            <person name="Maeyama N."/>
            <person name="Maruyama J."/>
            <person name="Nagasaki H."/>
            <person name="Nakajima T."/>
            <person name="Oda K."/>
            <person name="Okada K."/>
            <person name="Paulsen I."/>
            <person name="Sakamoto K."/>
            <person name="Sawano T."/>
            <person name="Takahashi M."/>
            <person name="Takase K."/>
            <person name="Terabayashi Y."/>
            <person name="Wortman J."/>
            <person name="Yamada O."/>
            <person name="Yamagata Y."/>
            <person name="Anazawa H."/>
            <person name="Hata Y."/>
            <person name="Koide Y."/>
            <person name="Komori T."/>
            <person name="Koyama Y."/>
            <person name="Minetoki T."/>
            <person name="Suharnan S."/>
            <person name="Tanaka A."/>
            <person name="Isono K."/>
            <person name="Kuhara S."/>
            <person name="Ogasawara N."/>
            <person name="Kikuchi H."/>
        </authorList>
    </citation>
    <scope>NUCLEOTIDE SEQUENCE [LARGE SCALE GENOMIC DNA]</scope>
    <source>
        <strain evidence="2">ATCC 42149 / RIB 40</strain>
    </source>
</reference>
<dbReference type="PANTHER" id="PTHR10887">
    <property type="entry name" value="DNA2/NAM7 HELICASE FAMILY"/>
    <property type="match status" value="1"/>
</dbReference>
<dbReference type="EMBL" id="AP007171">
    <property type="protein sequence ID" value="BAE65187.1"/>
    <property type="molecule type" value="Genomic_DNA"/>
</dbReference>
<organism evidence="1 2">
    <name type="scientific">Aspergillus oryzae (strain ATCC 42149 / RIB 40)</name>
    <name type="common">Yellow koji mold</name>
    <dbReference type="NCBI Taxonomy" id="510516"/>
    <lineage>
        <taxon>Eukaryota</taxon>
        <taxon>Fungi</taxon>
        <taxon>Dikarya</taxon>
        <taxon>Ascomycota</taxon>
        <taxon>Pezizomycotina</taxon>
        <taxon>Eurotiomycetes</taxon>
        <taxon>Eurotiomycetidae</taxon>
        <taxon>Eurotiales</taxon>
        <taxon>Aspergillaceae</taxon>
        <taxon>Aspergillus</taxon>
        <taxon>Aspergillus subgen. Circumdati</taxon>
    </lineage>
</organism>
<keyword evidence="2" id="KW-1185">Reference proteome</keyword>
<dbReference type="Proteomes" id="UP000006564">
    <property type="component" value="Chromosome 7"/>
</dbReference>
<protein>
    <submittedName>
        <fullName evidence="1">DNA, SC011</fullName>
    </submittedName>
</protein>
<dbReference type="RefSeq" id="XP_023093619.1">
    <property type="nucleotide sequence ID" value="XM_023233081.1"/>
</dbReference>
<dbReference type="Gene3D" id="3.40.50.300">
    <property type="entry name" value="P-loop containing nucleotide triphosphate hydrolases"/>
    <property type="match status" value="1"/>
</dbReference>
<accession>Q2TZS8</accession>
<evidence type="ECO:0000313" key="1">
    <source>
        <dbReference type="EMBL" id="BAE65187.1"/>
    </source>
</evidence>
<sequence>MVGQSHNKAVSVNSGSPLTCSARGSITSKGPLRWTIAAAKILLCTSQVVDTDIVRKYGLGTQNDVTPSRGIVVIADEGGQCLETEAWIPVAALGRAHDIKGIIRFGDRFQLGPVVMNSGDEPFNEFASQISRSLFDRILRSTETKVSLNIQQRMRPELW</sequence>
<dbReference type="AlphaFoldDB" id="Q2TZS8"/>
<dbReference type="InterPro" id="IPR027417">
    <property type="entry name" value="P-loop_NTPase"/>
</dbReference>
<dbReference type="VEuPathDB" id="FungiDB:AO090011000736"/>
<name>Q2TZS8_ASPOR</name>
<gene>
    <name evidence="1" type="ORF">AO090011000736</name>
</gene>
<dbReference type="KEGG" id="aor:AO090011000736"/>
<dbReference type="InterPro" id="IPR045055">
    <property type="entry name" value="DNA2/NAM7-like"/>
</dbReference>
<dbReference type="PANTHER" id="PTHR10887:SF495">
    <property type="entry name" value="HELICASE SENATAXIN ISOFORM X1-RELATED"/>
    <property type="match status" value="1"/>
</dbReference>
<dbReference type="GeneID" id="5998423"/>
<dbReference type="HOGENOM" id="CLU_1660355_0_0_1"/>